<dbReference type="AlphaFoldDB" id="A0A2K8SKA9"/>
<dbReference type="Proteomes" id="UP000232003">
    <property type="component" value="Chromosome"/>
</dbReference>
<gene>
    <name evidence="1" type="ORF">COO91_01741</name>
</gene>
<dbReference type="EMBL" id="CP024785">
    <property type="protein sequence ID" value="AUB35848.1"/>
    <property type="molecule type" value="Genomic_DNA"/>
</dbReference>
<protein>
    <submittedName>
        <fullName evidence="1">Tetratricopeptide</fullName>
    </submittedName>
</protein>
<keyword evidence="2" id="KW-1185">Reference proteome</keyword>
<dbReference type="KEGG" id="nfl:COO91_01741"/>
<evidence type="ECO:0000313" key="2">
    <source>
        <dbReference type="Proteomes" id="UP000232003"/>
    </source>
</evidence>
<dbReference type="RefSeq" id="WP_100897938.1">
    <property type="nucleotide sequence ID" value="NZ_CAWNNC010000001.1"/>
</dbReference>
<evidence type="ECO:0000313" key="1">
    <source>
        <dbReference type="EMBL" id="AUB35848.1"/>
    </source>
</evidence>
<reference evidence="1 2" key="1">
    <citation type="submission" date="2017-11" db="EMBL/GenBank/DDBJ databases">
        <title>Complete genome of a free-living desiccation-tolerant cyanobacterium and its photosynthetic adaptation to extreme terrestrial habitat.</title>
        <authorList>
            <person name="Shang J."/>
        </authorList>
    </citation>
    <scope>NUCLEOTIDE SEQUENCE [LARGE SCALE GENOMIC DNA]</scope>
    <source>
        <strain evidence="1 2">CCNUN1</strain>
    </source>
</reference>
<sequence length="167" mass="18510">MISLSDSENGTTSSTTATKRLARAIMVSGGEFSLILACCNSLERQQQVLNVLTEFSSADIHEILLSPATDTLYTAITSAIGTTQPEALMVRGLESVMEINQLIITTNIMRNEFPKQFRFPLVLWVNDEILCKLVWLAPDLKDWAASTIRFDVPQNQFVEAEQQAISA</sequence>
<accession>A0A2K8SKA9</accession>
<dbReference type="OrthoDB" id="484836at2"/>
<organism evidence="1 2">
    <name type="scientific">Nostoc flagelliforme CCNUN1</name>
    <dbReference type="NCBI Taxonomy" id="2038116"/>
    <lineage>
        <taxon>Bacteria</taxon>
        <taxon>Bacillati</taxon>
        <taxon>Cyanobacteriota</taxon>
        <taxon>Cyanophyceae</taxon>
        <taxon>Nostocales</taxon>
        <taxon>Nostocaceae</taxon>
        <taxon>Nostoc</taxon>
    </lineage>
</organism>
<name>A0A2K8SKA9_9NOSO</name>
<proteinExistence type="predicted"/>